<keyword evidence="1" id="KW-1133">Transmembrane helix</keyword>
<dbReference type="Proteomes" id="UP001060919">
    <property type="component" value="Chromosome"/>
</dbReference>
<evidence type="ECO:0000256" key="1">
    <source>
        <dbReference type="SAM" id="Phobius"/>
    </source>
</evidence>
<dbReference type="EMBL" id="AP026867">
    <property type="protein sequence ID" value="BDS13119.1"/>
    <property type="molecule type" value="Genomic_DNA"/>
</dbReference>
<keyword evidence="1" id="KW-0812">Transmembrane</keyword>
<gene>
    <name evidence="2" type="ORF">AsAng_0038470</name>
</gene>
<feature type="transmembrane region" description="Helical" evidence="1">
    <location>
        <begin position="90"/>
        <end position="107"/>
    </location>
</feature>
<feature type="transmembrane region" description="Helical" evidence="1">
    <location>
        <begin position="21"/>
        <end position="41"/>
    </location>
</feature>
<evidence type="ECO:0000313" key="2">
    <source>
        <dbReference type="EMBL" id="BDS13119.1"/>
    </source>
</evidence>
<sequence>MENHILDENFKNSINQKEVDIININKFTILYLLSFGLYGFWWTYKVWRFFKEKDELDIIPGARAFFSILFLHALFENIQKYAKSNHYTETYSSTILFIAFVAINMLSRLPDPFWLVSLLGFIPFMPPLKAYNYSVQNSDDYRAIEKEGFNSRQLIVLLLGLILWMLILVGIFM</sequence>
<feature type="transmembrane region" description="Helical" evidence="1">
    <location>
        <begin position="154"/>
        <end position="172"/>
    </location>
</feature>
<organism evidence="2 3">
    <name type="scientific">Aureispira anguillae</name>
    <dbReference type="NCBI Taxonomy" id="2864201"/>
    <lineage>
        <taxon>Bacteria</taxon>
        <taxon>Pseudomonadati</taxon>
        <taxon>Bacteroidota</taxon>
        <taxon>Saprospiria</taxon>
        <taxon>Saprospirales</taxon>
        <taxon>Saprospiraceae</taxon>
        <taxon>Aureispira</taxon>
    </lineage>
</organism>
<name>A0A916DTC1_9BACT</name>
<feature type="transmembrane region" description="Helical" evidence="1">
    <location>
        <begin position="113"/>
        <end position="133"/>
    </location>
</feature>
<feature type="transmembrane region" description="Helical" evidence="1">
    <location>
        <begin position="61"/>
        <end position="78"/>
    </location>
</feature>
<dbReference type="RefSeq" id="WP_264788419.1">
    <property type="nucleotide sequence ID" value="NZ_AP026867.1"/>
</dbReference>
<dbReference type="AlphaFoldDB" id="A0A916DTC1"/>
<dbReference type="KEGG" id="aup:AsAng_0038470"/>
<evidence type="ECO:0000313" key="3">
    <source>
        <dbReference type="Proteomes" id="UP001060919"/>
    </source>
</evidence>
<proteinExistence type="predicted"/>
<keyword evidence="3" id="KW-1185">Reference proteome</keyword>
<accession>A0A916DTC1</accession>
<evidence type="ECO:0008006" key="4">
    <source>
        <dbReference type="Google" id="ProtNLM"/>
    </source>
</evidence>
<reference evidence="2" key="1">
    <citation type="submission" date="2022-09" db="EMBL/GenBank/DDBJ databases">
        <title>Aureispira anguillicida sp. nov., isolated from Leptocephalus of Japanese eel Anguilla japonica.</title>
        <authorList>
            <person name="Yuasa K."/>
            <person name="Mekata T."/>
            <person name="Ikunari K."/>
        </authorList>
    </citation>
    <scope>NUCLEOTIDE SEQUENCE</scope>
    <source>
        <strain evidence="2">EL160426</strain>
    </source>
</reference>
<keyword evidence="1" id="KW-0472">Membrane</keyword>
<protein>
    <recommendedName>
        <fullName evidence="4">DUF4234 domain-containing protein</fullName>
    </recommendedName>
</protein>